<sequence length="44" mass="4512">MHDAGAVLALDGAQVLEAAMVGERVGERAVHVPVRGVAHQPALL</sequence>
<dbReference type="EMBL" id="AMCI01006787">
    <property type="protein sequence ID" value="EJW93734.1"/>
    <property type="molecule type" value="Genomic_DNA"/>
</dbReference>
<proteinExistence type="predicted"/>
<protein>
    <submittedName>
        <fullName evidence="1">Uncharacterized protein</fullName>
    </submittedName>
</protein>
<comment type="caution">
    <text evidence="1">The sequence shown here is derived from an EMBL/GenBank/DDBJ whole genome shotgun (WGS) entry which is preliminary data.</text>
</comment>
<gene>
    <name evidence="1" type="ORF">EVA_18159</name>
</gene>
<evidence type="ECO:0000313" key="1">
    <source>
        <dbReference type="EMBL" id="EJW93734.1"/>
    </source>
</evidence>
<accession>J9G2E7</accession>
<reference evidence="1" key="1">
    <citation type="journal article" date="2012" name="PLoS ONE">
        <title>Gene sets for utilization of primary and secondary nutrition supplies in the distal gut of endangered iberian lynx.</title>
        <authorList>
            <person name="Alcaide M."/>
            <person name="Messina E."/>
            <person name="Richter M."/>
            <person name="Bargiela R."/>
            <person name="Peplies J."/>
            <person name="Huws S.A."/>
            <person name="Newbold C.J."/>
            <person name="Golyshin P.N."/>
            <person name="Simon M.A."/>
            <person name="Lopez G."/>
            <person name="Yakimov M.M."/>
            <person name="Ferrer M."/>
        </authorList>
    </citation>
    <scope>NUCLEOTIDE SEQUENCE</scope>
</reference>
<dbReference type="AlphaFoldDB" id="J9G2E7"/>
<name>J9G2E7_9ZZZZ</name>
<organism evidence="1">
    <name type="scientific">gut metagenome</name>
    <dbReference type="NCBI Taxonomy" id="749906"/>
    <lineage>
        <taxon>unclassified sequences</taxon>
        <taxon>metagenomes</taxon>
        <taxon>organismal metagenomes</taxon>
    </lineage>
</organism>